<dbReference type="PANTHER" id="PTHR42282">
    <property type="entry name" value="PANTOATE KINASE-RELATED"/>
    <property type="match status" value="1"/>
</dbReference>
<dbReference type="UniPathway" id="UPA00241"/>
<keyword evidence="1" id="KW-0173">Coenzyme A biosynthesis</keyword>
<dbReference type="EMBL" id="KF900606">
    <property type="protein sequence ID" value="AIF00910.1"/>
    <property type="molecule type" value="Genomic_DNA"/>
</dbReference>
<dbReference type="InterPro" id="IPR020568">
    <property type="entry name" value="Ribosomal_Su5_D2-typ_SF"/>
</dbReference>
<dbReference type="GO" id="GO:0005524">
    <property type="term" value="F:ATP binding"/>
    <property type="evidence" value="ECO:0007669"/>
    <property type="project" value="UniProtKB-KW"/>
</dbReference>
<comment type="catalytic activity">
    <reaction evidence="1">
        <text>(R)-pantoate + ATP = (R)-4-phosphopantoate + ADP + H(+)</text>
        <dbReference type="Rhea" id="RHEA:28246"/>
        <dbReference type="ChEBI" id="CHEBI:15378"/>
        <dbReference type="ChEBI" id="CHEBI:15980"/>
        <dbReference type="ChEBI" id="CHEBI:30616"/>
        <dbReference type="ChEBI" id="CHEBI:61294"/>
        <dbReference type="ChEBI" id="CHEBI:456216"/>
        <dbReference type="EC" id="2.7.1.169"/>
    </reaction>
</comment>
<comment type="function">
    <text evidence="1">Phosphorylates (R)-pantoate to form (R)-4-phosphopantoate in the CoA biosynthesis pathway.</text>
</comment>
<accession>A0A075GC93</accession>
<keyword evidence="1" id="KW-0067">ATP-binding</keyword>
<proteinExistence type="inferred from homology"/>
<keyword evidence="1" id="KW-0808">Transferase</keyword>
<evidence type="ECO:0000313" key="3">
    <source>
        <dbReference type="EMBL" id="AIF00910.1"/>
    </source>
</evidence>
<dbReference type="GO" id="GO:0015937">
    <property type="term" value="P:coenzyme A biosynthetic process"/>
    <property type="evidence" value="ECO:0007669"/>
    <property type="project" value="UniProtKB-UniRule"/>
</dbReference>
<sequence>MLSGGDGSSDQPKLFGRAAASGHITLLFTVQAESQNPLNQGSRGVGLCIDPELPACEVIANATLGRGTVTASGDFADGRLHSTVIEEMTHLIPQTADYDWSFEQICRLPIQQGFGLSAAGALSAAMAAQRALKLDEVESKIRSFHIAHLVERRLSGGLGDVSALWVGGVDLRREPGCPAFGAGSSLGGAGVVEGWHDEIRMILAWRTEAAQHTSSYIDDPDWKRMITESAQNLLPTLMDGDWDLNRWEELLIAATKFADSSGLSSDANRSELLERAERSSSGHHVSSHLCMLGESVVILPPLNTPLSDENIAEISSRLKEEGLHCTVATLSSDTLR</sequence>
<dbReference type="InterPro" id="IPR006204">
    <property type="entry name" value="GHMP_kinase_N_dom"/>
</dbReference>
<dbReference type="EC" id="2.7.1.169" evidence="1"/>
<organism evidence="3">
    <name type="scientific">uncultured marine group II/III euryarchaeote KM3_13_G01</name>
    <dbReference type="NCBI Taxonomy" id="1457873"/>
    <lineage>
        <taxon>Archaea</taxon>
        <taxon>Methanobacteriati</taxon>
        <taxon>Methanobacteriota</taxon>
        <taxon>environmental samples</taxon>
    </lineage>
</organism>
<reference evidence="3" key="1">
    <citation type="journal article" date="2014" name="Genome Biol. Evol.">
        <title>Pangenome evidence for extensive interdomain horizontal transfer affecting lineage core and shell genes in uncultured planktonic thaumarchaeota and euryarchaeota.</title>
        <authorList>
            <person name="Deschamps P."/>
            <person name="Zivanovic Y."/>
            <person name="Moreira D."/>
            <person name="Rodriguez-Valera F."/>
            <person name="Lopez-Garcia P."/>
        </authorList>
    </citation>
    <scope>NUCLEOTIDE SEQUENCE</scope>
</reference>
<keyword evidence="1" id="KW-0547">Nucleotide-binding</keyword>
<feature type="domain" description="GHMP kinase N-terminal" evidence="2">
    <location>
        <begin position="106"/>
        <end position="168"/>
    </location>
</feature>
<evidence type="ECO:0000256" key="1">
    <source>
        <dbReference type="HAMAP-Rule" id="MF_02223"/>
    </source>
</evidence>
<keyword evidence="1 3" id="KW-0418">Kinase</keyword>
<evidence type="ECO:0000259" key="2">
    <source>
        <dbReference type="Pfam" id="PF00288"/>
    </source>
</evidence>
<comment type="pathway">
    <text evidence="1">Cofactor biosynthesis; coenzyme A biosynthesis.</text>
</comment>
<dbReference type="Pfam" id="PF00288">
    <property type="entry name" value="GHMP_kinases_N"/>
    <property type="match status" value="1"/>
</dbReference>
<protein>
    <recommendedName>
        <fullName evidence="1">Pantoate kinase</fullName>
        <shortName evidence="1">PoK</shortName>
        <ecNumber evidence="1">2.7.1.169</ecNumber>
    </recommendedName>
</protein>
<dbReference type="SUPFAM" id="SSF54211">
    <property type="entry name" value="Ribosomal protein S5 domain 2-like"/>
    <property type="match status" value="1"/>
</dbReference>
<dbReference type="PANTHER" id="PTHR42282:SF1">
    <property type="entry name" value="PANTOATE KINASE"/>
    <property type="match status" value="1"/>
</dbReference>
<name>A0A075GC93_9EURY</name>
<dbReference type="InterPro" id="IPR012043">
    <property type="entry name" value="PoK"/>
</dbReference>
<dbReference type="AlphaFoldDB" id="A0A075GC93"/>
<comment type="similarity">
    <text evidence="1">Belongs to the GHMP kinase family. PoK subfamily.</text>
</comment>
<dbReference type="GO" id="GO:0016301">
    <property type="term" value="F:kinase activity"/>
    <property type="evidence" value="ECO:0007669"/>
    <property type="project" value="UniProtKB-UniRule"/>
</dbReference>
<dbReference type="HAMAP" id="MF_02223">
    <property type="entry name" value="Pantoate_kinase"/>
    <property type="match status" value="1"/>
</dbReference>